<keyword evidence="2" id="KW-1185">Reference proteome</keyword>
<evidence type="ECO:0000313" key="2">
    <source>
        <dbReference type="Proteomes" id="UP001605036"/>
    </source>
</evidence>
<accession>A0ABD1XYU0</accession>
<proteinExistence type="predicted"/>
<protein>
    <submittedName>
        <fullName evidence="1">Uncharacterized protein</fullName>
    </submittedName>
</protein>
<evidence type="ECO:0000313" key="1">
    <source>
        <dbReference type="EMBL" id="KAL2614122.1"/>
    </source>
</evidence>
<organism evidence="1 2">
    <name type="scientific">Riccia fluitans</name>
    <dbReference type="NCBI Taxonomy" id="41844"/>
    <lineage>
        <taxon>Eukaryota</taxon>
        <taxon>Viridiplantae</taxon>
        <taxon>Streptophyta</taxon>
        <taxon>Embryophyta</taxon>
        <taxon>Marchantiophyta</taxon>
        <taxon>Marchantiopsida</taxon>
        <taxon>Marchantiidae</taxon>
        <taxon>Marchantiales</taxon>
        <taxon>Ricciaceae</taxon>
        <taxon>Riccia</taxon>
    </lineage>
</organism>
<gene>
    <name evidence="1" type="ORF">R1flu_025814</name>
</gene>
<name>A0ABD1XYU0_9MARC</name>
<dbReference type="EMBL" id="JBHFFA010000007">
    <property type="protein sequence ID" value="KAL2614122.1"/>
    <property type="molecule type" value="Genomic_DNA"/>
</dbReference>
<reference evidence="1 2" key="1">
    <citation type="submission" date="2024-09" db="EMBL/GenBank/DDBJ databases">
        <title>Chromosome-scale assembly of Riccia fluitans.</title>
        <authorList>
            <person name="Paukszto L."/>
            <person name="Sawicki J."/>
            <person name="Karawczyk K."/>
            <person name="Piernik-Szablinska J."/>
            <person name="Szczecinska M."/>
            <person name="Mazdziarz M."/>
        </authorList>
    </citation>
    <scope>NUCLEOTIDE SEQUENCE [LARGE SCALE GENOMIC DNA]</scope>
    <source>
        <strain evidence="1">Rf_01</strain>
        <tissue evidence="1">Aerial parts of the thallus</tissue>
    </source>
</reference>
<sequence length="95" mass="9799">MDGKAINVLGSSQGSQPPQEMADIVEANVDAIVGTASSWAGLDALDSVLGMDLTPGWNTKLGASADHCLLVDKLMPAKPQPAEGEGRVEFFSGKS</sequence>
<dbReference type="Proteomes" id="UP001605036">
    <property type="component" value="Unassembled WGS sequence"/>
</dbReference>
<comment type="caution">
    <text evidence="1">The sequence shown here is derived from an EMBL/GenBank/DDBJ whole genome shotgun (WGS) entry which is preliminary data.</text>
</comment>
<dbReference type="AlphaFoldDB" id="A0ABD1XYU0"/>